<keyword evidence="1" id="KW-0732">Signal</keyword>
<feature type="chain" id="PRO_5004269063" evidence="1">
    <location>
        <begin position="25"/>
        <end position="162"/>
    </location>
</feature>
<evidence type="ECO:0000313" key="2">
    <source>
        <dbReference type="EMBL" id="AAU06516.1"/>
    </source>
</evidence>
<accession>Q66U43</accession>
<organism evidence="2">
    <name type="scientific">Culicoides sonorensis</name>
    <name type="common">Biting midge</name>
    <dbReference type="NCBI Taxonomy" id="179676"/>
    <lineage>
        <taxon>Eukaryota</taxon>
        <taxon>Metazoa</taxon>
        <taxon>Ecdysozoa</taxon>
        <taxon>Arthropoda</taxon>
        <taxon>Hexapoda</taxon>
        <taxon>Insecta</taxon>
        <taxon>Pterygota</taxon>
        <taxon>Neoptera</taxon>
        <taxon>Endopterygota</taxon>
        <taxon>Diptera</taxon>
        <taxon>Nematocera</taxon>
        <taxon>Chironomoidea</taxon>
        <taxon>Ceratopogonidae</taxon>
        <taxon>Ceratopogoninae</taxon>
        <taxon>Culicoides</taxon>
        <taxon>Monoculicoides</taxon>
    </lineage>
</organism>
<name>Q66U43_CULSO</name>
<protein>
    <submittedName>
        <fullName evidence="2">Uncharacterized protein</fullName>
    </submittedName>
</protein>
<feature type="signal peptide" evidence="1">
    <location>
        <begin position="1"/>
        <end position="24"/>
    </location>
</feature>
<dbReference type="EMBL" id="AY603604">
    <property type="protein sequence ID" value="AAU06516.1"/>
    <property type="molecule type" value="mRNA"/>
</dbReference>
<reference evidence="2" key="1">
    <citation type="submission" date="2004-04" db="EMBL/GenBank/DDBJ databases">
        <title>Midgut and salivary gland transcriptomes of the arbovirus vector Culicoides sonorensis (Diptera: Ceratopogonidae).</title>
        <authorList>
            <person name="Campbell C.L."/>
            <person name="VanDyke K.A."/>
            <person name="Letchworth G.J."/>
            <person name="Wilson W.C."/>
        </authorList>
    </citation>
    <scope>NUCLEOTIDE SEQUENCE</scope>
</reference>
<sequence length="162" mass="18332">MNSLRIVLLSTLIVFLSSTSSSEAKEKPVYYRGPPLHTISNLVTCPPGVQGLYKQVCEYVQALTVRSPDGSLESYLRGAMQKAANRVLHISSRNEDTMTIGMVKDCLKIYQGLIDSYNVLALEDYMKCEHKCYLEVGRNFSKELDRVSLIYEQCLEKKRLGQ</sequence>
<proteinExistence type="evidence at transcript level"/>
<evidence type="ECO:0000256" key="1">
    <source>
        <dbReference type="SAM" id="SignalP"/>
    </source>
</evidence>
<dbReference type="AlphaFoldDB" id="Q66U43"/>